<dbReference type="Proteomes" id="UP000005365">
    <property type="component" value="Unassembled WGS sequence"/>
</dbReference>
<accession>C6MA83</accession>
<evidence type="ECO:0000313" key="1">
    <source>
        <dbReference type="EMBL" id="EET42772.1"/>
    </source>
</evidence>
<name>C6MA83_NEISI</name>
<gene>
    <name evidence="1" type="ORF">NEISICOT_03465</name>
</gene>
<dbReference type="AlphaFoldDB" id="C6MA83"/>
<organism evidence="1 2">
    <name type="scientific">Neisseria sicca ATCC 29256</name>
    <dbReference type="NCBI Taxonomy" id="547045"/>
    <lineage>
        <taxon>Bacteria</taxon>
        <taxon>Pseudomonadati</taxon>
        <taxon>Pseudomonadota</taxon>
        <taxon>Betaproteobacteria</taxon>
        <taxon>Neisseriales</taxon>
        <taxon>Neisseriaceae</taxon>
        <taxon>Neisseria</taxon>
    </lineage>
</organism>
<proteinExistence type="predicted"/>
<protein>
    <submittedName>
        <fullName evidence="1">Uncharacterized protein</fullName>
    </submittedName>
</protein>
<dbReference type="EMBL" id="ACKO02000036">
    <property type="protein sequence ID" value="EET42772.1"/>
    <property type="molecule type" value="Genomic_DNA"/>
</dbReference>
<evidence type="ECO:0000313" key="2">
    <source>
        <dbReference type="Proteomes" id="UP000005365"/>
    </source>
</evidence>
<keyword evidence="2" id="KW-1185">Reference proteome</keyword>
<reference evidence="1" key="1">
    <citation type="submission" date="2009-07" db="EMBL/GenBank/DDBJ databases">
        <authorList>
            <person name="Weinstock G."/>
            <person name="Sodergren E."/>
            <person name="Clifton S."/>
            <person name="Fulton L."/>
            <person name="Fulton B."/>
            <person name="Courtney L."/>
            <person name="Fronick C."/>
            <person name="Harrison M."/>
            <person name="Strong C."/>
            <person name="Farmer C."/>
            <person name="Delahaunty K."/>
            <person name="Markovic C."/>
            <person name="Hall O."/>
            <person name="Minx P."/>
            <person name="Tomlinson C."/>
            <person name="Mitreva M."/>
            <person name="Nelson J."/>
            <person name="Hou S."/>
            <person name="Wollam A."/>
            <person name="Pepin K.H."/>
            <person name="Johnson M."/>
            <person name="Bhonagiri V."/>
            <person name="Nash W.E."/>
            <person name="Warren W."/>
            <person name="Chinwalla A."/>
            <person name="Mardis E.R."/>
            <person name="Wilson R.K."/>
        </authorList>
    </citation>
    <scope>NUCLEOTIDE SEQUENCE [LARGE SCALE GENOMIC DNA]</scope>
    <source>
        <strain evidence="1">ATCC 29256</strain>
    </source>
</reference>
<sequence length="40" mass="4624">MRCGLTKTMLLTETDTAMRYPDWVLDSLQTPHPQLDKETS</sequence>
<comment type="caution">
    <text evidence="1">The sequence shown here is derived from an EMBL/GenBank/DDBJ whole genome shotgun (WGS) entry which is preliminary data.</text>
</comment>